<sequence>MRRLAGLREVVDGYDGFILDLWGVLHDGVRPYPGAIDTLSRLRDARKRVVLLSNAPRRAARAIDGLRAMGFDDSLYDGVLTSGEATYRLLAEAPPFGAGRRLFHLGPERDRNVFEGLDYIEAPIGTADFLLNTGPDDLSGAHDIEPYLPALDAARAAGLPMLCANPDLEIVRDGQRLVCAGLLAEHYAGQGGVMRMVGKPDPAVYATVLDILGVAPARVLAVGDSLRTDMSGARNAGLDGLWVLGGIHAEEAASPEAAAAAARAASVTPIATVPAFLW</sequence>
<proteinExistence type="predicted"/>
<dbReference type="InterPro" id="IPR006357">
    <property type="entry name" value="HAD-SF_hydro_IIA"/>
</dbReference>
<dbReference type="CDD" id="cd07525">
    <property type="entry name" value="HAD_like"/>
    <property type="match status" value="1"/>
</dbReference>
<dbReference type="AlphaFoldDB" id="A0A850NYV4"/>
<accession>A0A850NYV4</accession>
<dbReference type="Pfam" id="PF13344">
    <property type="entry name" value="Hydrolase_6"/>
    <property type="match status" value="1"/>
</dbReference>
<dbReference type="PANTHER" id="PTHR19288:SF90">
    <property type="entry name" value="OS08G0542600 PROTEIN"/>
    <property type="match status" value="1"/>
</dbReference>
<gene>
    <name evidence="1" type="ORF">FHR90_001019</name>
    <name evidence="2" type="ORF">HUK83_12020</name>
</gene>
<name>A0A850NYV4_9PROT</name>
<dbReference type="EMBL" id="JABXXQ010000274">
    <property type="protein sequence ID" value="NVN31057.1"/>
    <property type="molecule type" value="Genomic_DNA"/>
</dbReference>
<evidence type="ECO:0000313" key="3">
    <source>
        <dbReference type="Proteomes" id="UP000557688"/>
    </source>
</evidence>
<dbReference type="EMBL" id="JACHXV010000003">
    <property type="protein sequence ID" value="MBB3173201.1"/>
    <property type="molecule type" value="Genomic_DNA"/>
</dbReference>
<dbReference type="NCBIfam" id="TIGR01460">
    <property type="entry name" value="HAD-SF-IIA"/>
    <property type="match status" value="1"/>
</dbReference>
<dbReference type="Proteomes" id="UP000557688">
    <property type="component" value="Unassembled WGS sequence"/>
</dbReference>
<evidence type="ECO:0000313" key="1">
    <source>
        <dbReference type="EMBL" id="MBB3173201.1"/>
    </source>
</evidence>
<comment type="caution">
    <text evidence="2">The sequence shown here is derived from an EMBL/GenBank/DDBJ whole genome shotgun (WGS) entry which is preliminary data.</text>
</comment>
<dbReference type="RefSeq" id="WP_176625085.1">
    <property type="nucleotide sequence ID" value="NZ_JABXXQ010000274.1"/>
</dbReference>
<dbReference type="InterPro" id="IPR036412">
    <property type="entry name" value="HAD-like_sf"/>
</dbReference>
<protein>
    <submittedName>
        <fullName evidence="1">HAD superfamily hydrolase (TIGR01459 family)</fullName>
    </submittedName>
    <submittedName>
        <fullName evidence="2">TIGR01459 family HAD-type hydrolase</fullName>
    </submittedName>
</protein>
<dbReference type="InterPro" id="IPR006356">
    <property type="entry name" value="HAD-SF_hydro_IIA_hyp3"/>
</dbReference>
<dbReference type="Gene3D" id="3.40.50.1000">
    <property type="entry name" value="HAD superfamily/HAD-like"/>
    <property type="match status" value="2"/>
</dbReference>
<organism evidence="2 4">
    <name type="scientific">Endobacter medicaginis</name>
    <dbReference type="NCBI Taxonomy" id="1181271"/>
    <lineage>
        <taxon>Bacteria</taxon>
        <taxon>Pseudomonadati</taxon>
        <taxon>Pseudomonadota</taxon>
        <taxon>Alphaproteobacteria</taxon>
        <taxon>Acetobacterales</taxon>
        <taxon>Acetobacteraceae</taxon>
        <taxon>Endobacter</taxon>
    </lineage>
</organism>
<dbReference type="SUPFAM" id="SSF56784">
    <property type="entry name" value="HAD-like"/>
    <property type="match status" value="1"/>
</dbReference>
<dbReference type="InterPro" id="IPR023214">
    <property type="entry name" value="HAD_sf"/>
</dbReference>
<reference evidence="1 3" key="2">
    <citation type="submission" date="2020-08" db="EMBL/GenBank/DDBJ databases">
        <title>Genomic Encyclopedia of Type Strains, Phase III (KMG-III): the genomes of soil and plant-associated and newly described type strains.</title>
        <authorList>
            <person name="Whitman W."/>
        </authorList>
    </citation>
    <scope>NUCLEOTIDE SEQUENCE [LARGE SCALE GENOMIC DNA]</scope>
    <source>
        <strain evidence="1 3">CECT 8088</strain>
    </source>
</reference>
<keyword evidence="2" id="KW-0378">Hydrolase</keyword>
<dbReference type="Proteomes" id="UP000565205">
    <property type="component" value="Unassembled WGS sequence"/>
</dbReference>
<dbReference type="PANTHER" id="PTHR19288">
    <property type="entry name" value="4-NITROPHENYLPHOSPHATASE-RELATED"/>
    <property type="match status" value="1"/>
</dbReference>
<evidence type="ECO:0000313" key="4">
    <source>
        <dbReference type="Proteomes" id="UP000565205"/>
    </source>
</evidence>
<reference evidence="2 4" key="1">
    <citation type="submission" date="2020-06" db="EMBL/GenBank/DDBJ databases">
        <title>Description of novel acetic acid bacteria.</title>
        <authorList>
            <person name="Sombolestani A."/>
        </authorList>
    </citation>
    <scope>NUCLEOTIDE SEQUENCE [LARGE SCALE GENOMIC DNA]</scope>
    <source>
        <strain evidence="2 4">LMG 26838</strain>
    </source>
</reference>
<dbReference type="Pfam" id="PF13242">
    <property type="entry name" value="Hydrolase_like"/>
    <property type="match status" value="1"/>
</dbReference>
<dbReference type="NCBIfam" id="TIGR01459">
    <property type="entry name" value="HAD-SF-IIA-hyp4"/>
    <property type="match status" value="1"/>
</dbReference>
<dbReference type="GO" id="GO:0016791">
    <property type="term" value="F:phosphatase activity"/>
    <property type="evidence" value="ECO:0007669"/>
    <property type="project" value="TreeGrafter"/>
</dbReference>
<keyword evidence="3" id="KW-1185">Reference proteome</keyword>
<dbReference type="GO" id="GO:0005737">
    <property type="term" value="C:cytoplasm"/>
    <property type="evidence" value="ECO:0007669"/>
    <property type="project" value="TreeGrafter"/>
</dbReference>
<evidence type="ECO:0000313" key="2">
    <source>
        <dbReference type="EMBL" id="NVN31057.1"/>
    </source>
</evidence>